<sequence length="382" mass="40089">MRLLFSARPAHGHLHPLLPLALAARAAGHEVTFATGAAFLPRLRQEGFEVHEAGIGVAEAEAEARRRCGDGADPIELILTMFTDVLPRRTSTDLDPVLADRRPDLVVYEQSDVGAVAAARRAGVPAVSHIIGRSLPDPVRARAAERLAWVWEGETPHDPLAGDRCLDIWPPSLRDPSTHAIPTRIPVRPTPWSGAAPLPEIATAPRERPLVYLTLGTVAFGAVETLRTAVEGLSRLPVDVLVATGPGDPAALGEVPASVQVEGFVDQARLLPHVDLVVHHGGTGTLLGAFAAGLPQLLLPRGADQFVNAEVVAELGAGRRLVGPEVTAEAVTEQARALLADATAAETATRVAAEIAEMPAPADVVPALIELAGTRPEPSSPL</sequence>
<keyword evidence="2" id="KW-0808">Transferase</keyword>
<dbReference type="InterPro" id="IPR050426">
    <property type="entry name" value="Glycosyltransferase_28"/>
</dbReference>
<dbReference type="FunFam" id="3.40.50.2000:FF:000072">
    <property type="entry name" value="Glycosyl transferase"/>
    <property type="match status" value="1"/>
</dbReference>
<dbReference type="EMBL" id="MSIE01000040">
    <property type="protein sequence ID" value="OLF15461.1"/>
    <property type="molecule type" value="Genomic_DNA"/>
</dbReference>
<protein>
    <submittedName>
        <fullName evidence="2">Glycosyl transferase</fullName>
    </submittedName>
</protein>
<dbReference type="Proteomes" id="UP000185596">
    <property type="component" value="Unassembled WGS sequence"/>
</dbReference>
<keyword evidence="3" id="KW-1185">Reference proteome</keyword>
<dbReference type="STRING" id="1912961.BU204_21250"/>
<feature type="domain" description="Erythromycin biosynthesis protein CIII-like C-terminal" evidence="1">
    <location>
        <begin position="233"/>
        <end position="371"/>
    </location>
</feature>
<dbReference type="AlphaFoldDB" id="A0A1Q8CM91"/>
<dbReference type="GO" id="GO:0016758">
    <property type="term" value="F:hexosyltransferase activity"/>
    <property type="evidence" value="ECO:0007669"/>
    <property type="project" value="UniProtKB-ARBA"/>
</dbReference>
<evidence type="ECO:0000313" key="2">
    <source>
        <dbReference type="EMBL" id="OLF15461.1"/>
    </source>
</evidence>
<reference evidence="2 3" key="1">
    <citation type="submission" date="2016-12" db="EMBL/GenBank/DDBJ databases">
        <title>The draft genome sequence of Actinophytocola sp. 11-183.</title>
        <authorList>
            <person name="Wang W."/>
            <person name="Yuan L."/>
        </authorList>
    </citation>
    <scope>NUCLEOTIDE SEQUENCE [LARGE SCALE GENOMIC DNA]</scope>
    <source>
        <strain evidence="2 3">11-183</strain>
    </source>
</reference>
<dbReference type="RefSeq" id="WP_075127474.1">
    <property type="nucleotide sequence ID" value="NZ_MSIE01000040.1"/>
</dbReference>
<accession>A0A1Q8CM91</accession>
<evidence type="ECO:0000259" key="1">
    <source>
        <dbReference type="Pfam" id="PF06722"/>
    </source>
</evidence>
<dbReference type="Pfam" id="PF06722">
    <property type="entry name" value="EryCIII-like_C"/>
    <property type="match status" value="1"/>
</dbReference>
<dbReference type="OrthoDB" id="5488434at2"/>
<evidence type="ECO:0000313" key="3">
    <source>
        <dbReference type="Proteomes" id="UP000185596"/>
    </source>
</evidence>
<dbReference type="InterPro" id="IPR002213">
    <property type="entry name" value="UDP_glucos_trans"/>
</dbReference>
<dbReference type="CDD" id="cd03784">
    <property type="entry name" value="GT1_Gtf-like"/>
    <property type="match status" value="1"/>
</dbReference>
<dbReference type="GO" id="GO:0008194">
    <property type="term" value="F:UDP-glycosyltransferase activity"/>
    <property type="evidence" value="ECO:0007669"/>
    <property type="project" value="InterPro"/>
</dbReference>
<comment type="caution">
    <text evidence="2">The sequence shown here is derived from an EMBL/GenBank/DDBJ whole genome shotgun (WGS) entry which is preliminary data.</text>
</comment>
<gene>
    <name evidence="2" type="ORF">BU204_21250</name>
</gene>
<dbReference type="Gene3D" id="3.40.50.2000">
    <property type="entry name" value="Glycogen Phosphorylase B"/>
    <property type="match status" value="2"/>
</dbReference>
<dbReference type="GO" id="GO:0017000">
    <property type="term" value="P:antibiotic biosynthetic process"/>
    <property type="evidence" value="ECO:0007669"/>
    <property type="project" value="UniProtKB-ARBA"/>
</dbReference>
<proteinExistence type="predicted"/>
<dbReference type="SUPFAM" id="SSF53756">
    <property type="entry name" value="UDP-Glycosyltransferase/glycogen phosphorylase"/>
    <property type="match status" value="1"/>
</dbReference>
<dbReference type="PANTHER" id="PTHR48050:SF13">
    <property type="entry name" value="STEROL 3-BETA-GLUCOSYLTRANSFERASE UGT80A2"/>
    <property type="match status" value="1"/>
</dbReference>
<dbReference type="PANTHER" id="PTHR48050">
    <property type="entry name" value="STEROL 3-BETA-GLUCOSYLTRANSFERASE"/>
    <property type="match status" value="1"/>
</dbReference>
<dbReference type="InterPro" id="IPR010610">
    <property type="entry name" value="EryCIII-like_C"/>
</dbReference>
<organism evidence="2 3">
    <name type="scientific">Actinophytocola xanthii</name>
    <dbReference type="NCBI Taxonomy" id="1912961"/>
    <lineage>
        <taxon>Bacteria</taxon>
        <taxon>Bacillati</taxon>
        <taxon>Actinomycetota</taxon>
        <taxon>Actinomycetes</taxon>
        <taxon>Pseudonocardiales</taxon>
        <taxon>Pseudonocardiaceae</taxon>
    </lineage>
</organism>
<name>A0A1Q8CM91_9PSEU</name>